<feature type="region of interest" description="Disordered" evidence="5">
    <location>
        <begin position="1"/>
        <end position="106"/>
    </location>
</feature>
<feature type="coiled-coil region" evidence="4">
    <location>
        <begin position="144"/>
        <end position="171"/>
    </location>
</feature>
<feature type="compositionally biased region" description="Polar residues" evidence="5">
    <location>
        <begin position="73"/>
        <end position="83"/>
    </location>
</feature>
<organism evidence="7 8">
    <name type="scientific">Cotesia typhae</name>
    <dbReference type="NCBI Taxonomy" id="2053667"/>
    <lineage>
        <taxon>Eukaryota</taxon>
        <taxon>Metazoa</taxon>
        <taxon>Ecdysozoa</taxon>
        <taxon>Arthropoda</taxon>
        <taxon>Hexapoda</taxon>
        <taxon>Insecta</taxon>
        <taxon>Pterygota</taxon>
        <taxon>Neoptera</taxon>
        <taxon>Endopterygota</taxon>
        <taxon>Hymenoptera</taxon>
        <taxon>Apocrita</taxon>
        <taxon>Ichneumonoidea</taxon>
        <taxon>Braconidae</taxon>
        <taxon>Microgastrinae</taxon>
        <taxon>Cotesia</taxon>
    </lineage>
</organism>
<keyword evidence="1 3" id="KW-0238">DNA-binding</keyword>
<accession>A0A8J5RGR5</accession>
<evidence type="ECO:0000313" key="8">
    <source>
        <dbReference type="Proteomes" id="UP000729913"/>
    </source>
</evidence>
<feature type="compositionally biased region" description="Basic and acidic residues" evidence="5">
    <location>
        <begin position="60"/>
        <end position="72"/>
    </location>
</feature>
<dbReference type="GO" id="GO:0003677">
    <property type="term" value="F:DNA binding"/>
    <property type="evidence" value="ECO:0007669"/>
    <property type="project" value="UniProtKB-UniRule"/>
</dbReference>
<dbReference type="CDD" id="cd21980">
    <property type="entry name" value="HMG-box_HMG20"/>
    <property type="match status" value="1"/>
</dbReference>
<dbReference type="PROSITE" id="PS50118">
    <property type="entry name" value="HMG_BOX_2"/>
    <property type="match status" value="1"/>
</dbReference>
<evidence type="ECO:0000313" key="7">
    <source>
        <dbReference type="EMBL" id="KAG8039489.1"/>
    </source>
</evidence>
<dbReference type="PANTHER" id="PTHR46040">
    <property type="entry name" value="HIGH MOBILITY GROUP PROTEIN 2"/>
    <property type="match status" value="1"/>
</dbReference>
<dbReference type="OrthoDB" id="3213154at2759"/>
<evidence type="ECO:0000256" key="3">
    <source>
        <dbReference type="PROSITE-ProRule" id="PRU00267"/>
    </source>
</evidence>
<dbReference type="AlphaFoldDB" id="A0A8J5RGR5"/>
<keyword evidence="4" id="KW-0175">Coiled coil</keyword>
<dbReference type="InterPro" id="IPR051965">
    <property type="entry name" value="ChromReg_NeuronalGeneExpr"/>
</dbReference>
<keyword evidence="8" id="KW-1185">Reference proteome</keyword>
<name>A0A8J5RGR5_9HYME</name>
<dbReference type="Pfam" id="PF00505">
    <property type="entry name" value="HMG_box"/>
    <property type="match status" value="1"/>
</dbReference>
<gene>
    <name evidence="7" type="ORF">G9C98_008132</name>
</gene>
<dbReference type="InterPro" id="IPR009071">
    <property type="entry name" value="HMG_box_dom"/>
</dbReference>
<dbReference type="PANTHER" id="PTHR46040:SF3">
    <property type="entry name" value="HIGH MOBILITY GROUP PROTEIN 2"/>
    <property type="match status" value="1"/>
</dbReference>
<protein>
    <recommendedName>
        <fullName evidence="6">HMG box domain-containing protein</fullName>
    </recommendedName>
</protein>
<dbReference type="GO" id="GO:0005634">
    <property type="term" value="C:nucleus"/>
    <property type="evidence" value="ECO:0007669"/>
    <property type="project" value="UniProtKB-UniRule"/>
</dbReference>
<evidence type="ECO:0000256" key="1">
    <source>
        <dbReference type="ARBA" id="ARBA00023125"/>
    </source>
</evidence>
<reference evidence="7" key="1">
    <citation type="submission" date="2020-03" db="EMBL/GenBank/DDBJ databases">
        <authorList>
            <person name="Chebbi M.A."/>
            <person name="Drezen J.M."/>
        </authorList>
    </citation>
    <scope>NUCLEOTIDE SEQUENCE</scope>
    <source>
        <tissue evidence="7">Whole body</tissue>
    </source>
</reference>
<evidence type="ECO:0000256" key="4">
    <source>
        <dbReference type="SAM" id="Coils"/>
    </source>
</evidence>
<dbReference type="SMART" id="SM00398">
    <property type="entry name" value="HMG"/>
    <property type="match status" value="1"/>
</dbReference>
<dbReference type="GO" id="GO:0010468">
    <property type="term" value="P:regulation of gene expression"/>
    <property type="evidence" value="ECO:0007669"/>
    <property type="project" value="TreeGrafter"/>
</dbReference>
<evidence type="ECO:0000256" key="5">
    <source>
        <dbReference type="SAM" id="MobiDB-lite"/>
    </source>
</evidence>
<dbReference type="EMBL" id="JAAOIC020000035">
    <property type="protein sequence ID" value="KAG8039489.1"/>
    <property type="molecule type" value="Genomic_DNA"/>
</dbReference>
<evidence type="ECO:0000259" key="6">
    <source>
        <dbReference type="PROSITE" id="PS50118"/>
    </source>
</evidence>
<proteinExistence type="predicted"/>
<keyword evidence="2 3" id="KW-0539">Nucleus</keyword>
<feature type="compositionally biased region" description="Polar residues" evidence="5">
    <location>
        <begin position="1"/>
        <end position="43"/>
    </location>
</feature>
<reference evidence="7" key="2">
    <citation type="submission" date="2021-04" db="EMBL/GenBank/DDBJ databases">
        <title>Genome-wide patterns of bracovirus chromosomal integration into multiple host tissues during parasitism.</title>
        <authorList>
            <person name="Chebbi M.A.C."/>
        </authorList>
    </citation>
    <scope>NUCLEOTIDE SEQUENCE</scope>
    <source>
        <tissue evidence="7">Whole body</tissue>
    </source>
</reference>
<comment type="caution">
    <text evidence="7">The sequence shown here is derived from an EMBL/GenBank/DDBJ whole genome shotgun (WGS) entry which is preliminary data.</text>
</comment>
<feature type="coiled-coil region" evidence="4">
    <location>
        <begin position="202"/>
        <end position="236"/>
    </location>
</feature>
<sequence>MSQNSRRSDATSTGENDNNAVNGEESVSSMTIMTASQQPSNVNGEGEDFSGNRSPYSESAEDKADSAGDKKSLNASTNNVTPVNKNKSKKRKKTPRDATAPKQPLTGYFRFLNDRRDKVRNENPNMSFADITKALAAEWSSLPADQKQLYLVAAEQDKERYNREYSDYKQTEAYRLFSEKQTMEKINDKKLRKATSDCESQNAVLQRHVDSLHAAVNRLESETNQQRTTNQSLQRHFDILRNQLASCFASVPLKGTHDGANLQNIDSYIERLEFLFTSGSNSDTSFRNAVQNAIAQFDLIG</sequence>
<feature type="DNA-binding region" description="HMG box" evidence="3">
    <location>
        <begin position="101"/>
        <end position="169"/>
    </location>
</feature>
<feature type="domain" description="HMG box" evidence="6">
    <location>
        <begin position="101"/>
        <end position="169"/>
    </location>
</feature>
<evidence type="ECO:0000256" key="2">
    <source>
        <dbReference type="ARBA" id="ARBA00023242"/>
    </source>
</evidence>
<dbReference type="Proteomes" id="UP000729913">
    <property type="component" value="Unassembled WGS sequence"/>
</dbReference>